<organism evidence="1">
    <name type="scientific">Spodoptera frugiperda</name>
    <name type="common">Fall armyworm</name>
    <dbReference type="NCBI Taxonomy" id="7108"/>
    <lineage>
        <taxon>Eukaryota</taxon>
        <taxon>Metazoa</taxon>
        <taxon>Ecdysozoa</taxon>
        <taxon>Arthropoda</taxon>
        <taxon>Hexapoda</taxon>
        <taxon>Insecta</taxon>
        <taxon>Pterygota</taxon>
        <taxon>Neoptera</taxon>
        <taxon>Endopterygota</taxon>
        <taxon>Lepidoptera</taxon>
        <taxon>Glossata</taxon>
        <taxon>Ditrysia</taxon>
        <taxon>Noctuoidea</taxon>
        <taxon>Noctuidae</taxon>
        <taxon>Amphipyrinae</taxon>
        <taxon>Spodoptera</taxon>
    </lineage>
</organism>
<gene>
    <name evidence="1" type="ORF">SFRICE_019934</name>
</gene>
<accession>A0A2H1VN31</accession>
<name>A0A2H1VN31_SPOFR</name>
<dbReference type="AlphaFoldDB" id="A0A2H1VN31"/>
<sequence length="113" mass="12509">MLTKNHRVLFLFRARELFFEGGNHPMTSSALSEARGNVRLLLSKNHRVPTPVWRAGAPYLCRASADVPWALEVGGRGFSEMTRLVAATSEPALQTASMPIAARCFVCNKHENN</sequence>
<protein>
    <submittedName>
        <fullName evidence="1">SFRICE_019934</fullName>
    </submittedName>
</protein>
<reference evidence="1" key="1">
    <citation type="submission" date="2016-07" db="EMBL/GenBank/DDBJ databases">
        <authorList>
            <person name="Bretaudeau A."/>
        </authorList>
    </citation>
    <scope>NUCLEOTIDE SEQUENCE</scope>
    <source>
        <strain evidence="1">Rice</strain>
        <tissue evidence="1">Whole body</tissue>
    </source>
</reference>
<dbReference type="EMBL" id="ODYU01003444">
    <property type="protein sequence ID" value="SOQ42230.1"/>
    <property type="molecule type" value="Genomic_DNA"/>
</dbReference>
<proteinExistence type="predicted"/>
<evidence type="ECO:0000313" key="1">
    <source>
        <dbReference type="EMBL" id="SOQ42230.1"/>
    </source>
</evidence>